<dbReference type="EMBL" id="NTYW01000020">
    <property type="protein sequence ID" value="PES35766.1"/>
    <property type="molecule type" value="Genomic_DNA"/>
</dbReference>
<proteinExistence type="predicted"/>
<evidence type="ECO:0000256" key="1">
    <source>
        <dbReference type="ARBA" id="ARBA00004127"/>
    </source>
</evidence>
<evidence type="ECO:0000256" key="2">
    <source>
        <dbReference type="ARBA" id="ARBA00022692"/>
    </source>
</evidence>
<keyword evidence="4 5" id="KW-0472">Membrane</keyword>
<gene>
    <name evidence="7" type="ORF">CN497_18435</name>
</gene>
<evidence type="ECO:0000256" key="5">
    <source>
        <dbReference type="SAM" id="Phobius"/>
    </source>
</evidence>
<reference evidence="7 8" key="1">
    <citation type="submission" date="2017-09" db="EMBL/GenBank/DDBJ databases">
        <title>Large-scale bioinformatics analysis of Bacillus genomes uncovers conserved roles of natural products in bacterial physiology.</title>
        <authorList>
            <consortium name="Agbiome Team Llc"/>
            <person name="Bleich R.M."/>
            <person name="Kirk G.J."/>
            <person name="Santa Maria K.C."/>
            <person name="Allen S.E."/>
            <person name="Farag S."/>
            <person name="Shank E.A."/>
            <person name="Bowers A."/>
        </authorList>
    </citation>
    <scope>NUCLEOTIDE SEQUENCE [LARGE SCALE GENOMIC DNA]</scope>
    <source>
        <strain evidence="7 8">AFS003013</strain>
    </source>
</reference>
<evidence type="ECO:0000256" key="3">
    <source>
        <dbReference type="ARBA" id="ARBA00022989"/>
    </source>
</evidence>
<comment type="caution">
    <text evidence="7">The sequence shown here is derived from an EMBL/GenBank/DDBJ whole genome shotgun (WGS) entry which is preliminary data.</text>
</comment>
<comment type="subcellular location">
    <subcellularLocation>
        <location evidence="1">Endomembrane system</location>
        <topology evidence="1">Multi-pass membrane protein</topology>
    </subcellularLocation>
</comment>
<dbReference type="InterPro" id="IPR010652">
    <property type="entry name" value="DUF1232"/>
</dbReference>
<evidence type="ECO:0000313" key="7">
    <source>
        <dbReference type="EMBL" id="PES35766.1"/>
    </source>
</evidence>
<evidence type="ECO:0000256" key="4">
    <source>
        <dbReference type="ARBA" id="ARBA00023136"/>
    </source>
</evidence>
<dbReference type="Pfam" id="PF06803">
    <property type="entry name" value="DUF1232"/>
    <property type="match status" value="1"/>
</dbReference>
<evidence type="ECO:0000259" key="6">
    <source>
        <dbReference type="Pfam" id="PF06803"/>
    </source>
</evidence>
<feature type="transmembrane region" description="Helical" evidence="5">
    <location>
        <begin position="101"/>
        <end position="123"/>
    </location>
</feature>
<dbReference type="Proteomes" id="UP000220341">
    <property type="component" value="Unassembled WGS sequence"/>
</dbReference>
<organism evidence="7 8">
    <name type="scientific">Priestia megaterium</name>
    <name type="common">Bacillus megaterium</name>
    <dbReference type="NCBI Taxonomy" id="1404"/>
    <lineage>
        <taxon>Bacteria</taxon>
        <taxon>Bacillati</taxon>
        <taxon>Bacillota</taxon>
        <taxon>Bacilli</taxon>
        <taxon>Bacillales</taxon>
        <taxon>Bacillaceae</taxon>
        <taxon>Priestia</taxon>
    </lineage>
</organism>
<accession>A0A2B1T2P9</accession>
<feature type="transmembrane region" description="Helical" evidence="5">
    <location>
        <begin position="30"/>
        <end position="47"/>
    </location>
</feature>
<feature type="transmembrane region" description="Helical" evidence="5">
    <location>
        <begin position="53"/>
        <end position="74"/>
    </location>
</feature>
<feature type="domain" description="DUF1232" evidence="6">
    <location>
        <begin position="33"/>
        <end position="68"/>
    </location>
</feature>
<dbReference type="AlphaFoldDB" id="A0A2B1T2P9"/>
<name>A0A2B1T2P9_PRIMG</name>
<evidence type="ECO:0000313" key="8">
    <source>
        <dbReference type="Proteomes" id="UP000220341"/>
    </source>
</evidence>
<protein>
    <submittedName>
        <fullName evidence="7">DUF1232 domain-containing protein</fullName>
    </submittedName>
</protein>
<dbReference type="RefSeq" id="WP_013056357.1">
    <property type="nucleotide sequence ID" value="NZ_CATKPS010000011.1"/>
</dbReference>
<sequence>MLNQLKLWAKKLKKQLFILYLAYKDERVSWYTKVFTACVVAYAFSPIDLIPDFIPVLGYIDDIIIVPLGIMLALKMLPTSIIEDCAIKAEELIQNERPKNWVAGSIIIIVWLLIFTWSCFTVFKLLN</sequence>
<dbReference type="GO" id="GO:0012505">
    <property type="term" value="C:endomembrane system"/>
    <property type="evidence" value="ECO:0007669"/>
    <property type="project" value="UniProtKB-SubCell"/>
</dbReference>
<keyword evidence="3 5" id="KW-1133">Transmembrane helix</keyword>
<keyword evidence="2 5" id="KW-0812">Transmembrane</keyword>